<evidence type="ECO:0000256" key="1">
    <source>
        <dbReference type="SAM" id="SignalP"/>
    </source>
</evidence>
<feature type="signal peptide" evidence="1">
    <location>
        <begin position="1"/>
        <end position="18"/>
    </location>
</feature>
<name>A0AAD9NJD3_RIDPI</name>
<keyword evidence="1" id="KW-0732">Signal</keyword>
<gene>
    <name evidence="2" type="ORF">NP493_986g00087</name>
</gene>
<dbReference type="AlphaFoldDB" id="A0AAD9NJD3"/>
<comment type="caution">
    <text evidence="2">The sequence shown here is derived from an EMBL/GenBank/DDBJ whole genome shotgun (WGS) entry which is preliminary data.</text>
</comment>
<protein>
    <submittedName>
        <fullName evidence="2">Uncharacterized protein</fullName>
    </submittedName>
</protein>
<evidence type="ECO:0000313" key="3">
    <source>
        <dbReference type="Proteomes" id="UP001209878"/>
    </source>
</evidence>
<proteinExistence type="predicted"/>
<dbReference type="Proteomes" id="UP001209878">
    <property type="component" value="Unassembled WGS sequence"/>
</dbReference>
<evidence type="ECO:0000313" key="2">
    <source>
        <dbReference type="EMBL" id="KAK2172195.1"/>
    </source>
</evidence>
<sequence length="35" mass="3968">MAVLINILSLIIFKDGACQRINNENQNTTPSRKNH</sequence>
<organism evidence="2 3">
    <name type="scientific">Ridgeia piscesae</name>
    <name type="common">Tubeworm</name>
    <dbReference type="NCBI Taxonomy" id="27915"/>
    <lineage>
        <taxon>Eukaryota</taxon>
        <taxon>Metazoa</taxon>
        <taxon>Spiralia</taxon>
        <taxon>Lophotrochozoa</taxon>
        <taxon>Annelida</taxon>
        <taxon>Polychaeta</taxon>
        <taxon>Sedentaria</taxon>
        <taxon>Canalipalpata</taxon>
        <taxon>Sabellida</taxon>
        <taxon>Siboglinidae</taxon>
        <taxon>Ridgeia</taxon>
    </lineage>
</organism>
<reference evidence="2" key="1">
    <citation type="journal article" date="2023" name="Mol. Biol. Evol.">
        <title>Third-Generation Sequencing Reveals the Adaptive Role of the Epigenome in Three Deep-Sea Polychaetes.</title>
        <authorList>
            <person name="Perez M."/>
            <person name="Aroh O."/>
            <person name="Sun Y."/>
            <person name="Lan Y."/>
            <person name="Juniper S.K."/>
            <person name="Young C.R."/>
            <person name="Angers B."/>
            <person name="Qian P.Y."/>
        </authorList>
    </citation>
    <scope>NUCLEOTIDE SEQUENCE</scope>
    <source>
        <strain evidence="2">R07B-5</strain>
    </source>
</reference>
<keyword evidence="3" id="KW-1185">Reference proteome</keyword>
<feature type="chain" id="PRO_5042020507" evidence="1">
    <location>
        <begin position="19"/>
        <end position="35"/>
    </location>
</feature>
<dbReference type="EMBL" id="JAODUO010000985">
    <property type="protein sequence ID" value="KAK2172195.1"/>
    <property type="molecule type" value="Genomic_DNA"/>
</dbReference>
<accession>A0AAD9NJD3</accession>